<reference evidence="2" key="1">
    <citation type="journal article" date="2014" name="Front. Microbiol.">
        <title>High frequency of phylogenetically diverse reductive dehalogenase-homologous genes in deep subseafloor sedimentary metagenomes.</title>
        <authorList>
            <person name="Kawai M."/>
            <person name="Futagami T."/>
            <person name="Toyoda A."/>
            <person name="Takaki Y."/>
            <person name="Nishi S."/>
            <person name="Hori S."/>
            <person name="Arai W."/>
            <person name="Tsubouchi T."/>
            <person name="Morono Y."/>
            <person name="Uchiyama I."/>
            <person name="Ito T."/>
            <person name="Fujiyama A."/>
            <person name="Inagaki F."/>
            <person name="Takami H."/>
        </authorList>
    </citation>
    <scope>NUCLEOTIDE SEQUENCE</scope>
    <source>
        <strain evidence="2">Expedition CK06-06</strain>
    </source>
</reference>
<gene>
    <name evidence="2" type="ORF">S01H1_82910</name>
</gene>
<name>X0XG83_9ZZZZ</name>
<evidence type="ECO:0000256" key="1">
    <source>
        <dbReference type="SAM" id="MobiDB-lite"/>
    </source>
</evidence>
<dbReference type="AlphaFoldDB" id="X0XG83"/>
<proteinExistence type="predicted"/>
<comment type="caution">
    <text evidence="2">The sequence shown here is derived from an EMBL/GenBank/DDBJ whole genome shotgun (WGS) entry which is preliminary data.</text>
</comment>
<feature type="region of interest" description="Disordered" evidence="1">
    <location>
        <begin position="107"/>
        <end position="130"/>
    </location>
</feature>
<feature type="non-terminal residue" evidence="2">
    <location>
        <position position="1"/>
    </location>
</feature>
<organism evidence="2">
    <name type="scientific">marine sediment metagenome</name>
    <dbReference type="NCBI Taxonomy" id="412755"/>
    <lineage>
        <taxon>unclassified sequences</taxon>
        <taxon>metagenomes</taxon>
        <taxon>ecological metagenomes</taxon>
    </lineage>
</organism>
<evidence type="ECO:0000313" key="2">
    <source>
        <dbReference type="EMBL" id="GAG42199.1"/>
    </source>
</evidence>
<protein>
    <submittedName>
        <fullName evidence="2">Uncharacterized protein</fullName>
    </submittedName>
</protein>
<accession>X0XG83</accession>
<sequence length="130" mass="14402">NNGWVGLRARQDLLDRVLGRKCEAYRGEEDNGQSDDAPRPLLPMRSMAELSPPLFAAVLKELGGPELTQEDYDNYAAAHKDRAAVMEELDGPERGPEYWEAHAAAHGDGIYTPDDPPGPIRHRGIEVLQE</sequence>
<dbReference type="EMBL" id="BARS01056267">
    <property type="protein sequence ID" value="GAG42199.1"/>
    <property type="molecule type" value="Genomic_DNA"/>
</dbReference>